<dbReference type="RefSeq" id="WP_062130406.1">
    <property type="nucleotide sequence ID" value="NZ_LRBG01000031.1"/>
</dbReference>
<dbReference type="Gene3D" id="1.10.10.10">
    <property type="entry name" value="Winged helix-like DNA-binding domain superfamily/Winged helix DNA-binding domain"/>
    <property type="match status" value="1"/>
</dbReference>
<dbReference type="CDD" id="cd08459">
    <property type="entry name" value="PBP2_DntR_NahR_LinR_like"/>
    <property type="match status" value="1"/>
</dbReference>
<evidence type="ECO:0000313" key="6">
    <source>
        <dbReference type="EMBL" id="KXU85598.1"/>
    </source>
</evidence>
<dbReference type="STRING" id="1399968.CI15_19890"/>
<dbReference type="PANTHER" id="PTHR30118:SF15">
    <property type="entry name" value="TRANSCRIPTIONAL REGULATORY PROTEIN"/>
    <property type="match status" value="1"/>
</dbReference>
<dbReference type="PANTHER" id="PTHR30118">
    <property type="entry name" value="HTH-TYPE TRANSCRIPTIONAL REGULATOR LEUO-RELATED"/>
    <property type="match status" value="1"/>
</dbReference>
<dbReference type="GO" id="GO:0003700">
    <property type="term" value="F:DNA-binding transcription factor activity"/>
    <property type="evidence" value="ECO:0007669"/>
    <property type="project" value="InterPro"/>
</dbReference>
<evidence type="ECO:0000313" key="7">
    <source>
        <dbReference type="Proteomes" id="UP000075613"/>
    </source>
</evidence>
<dbReference type="PROSITE" id="PS50931">
    <property type="entry name" value="HTH_LYSR"/>
    <property type="match status" value="1"/>
</dbReference>
<dbReference type="Proteomes" id="UP000075613">
    <property type="component" value="Unassembled WGS sequence"/>
</dbReference>
<evidence type="ECO:0000256" key="3">
    <source>
        <dbReference type="ARBA" id="ARBA00023125"/>
    </source>
</evidence>
<dbReference type="OrthoDB" id="5495633at2"/>
<evidence type="ECO:0000256" key="1">
    <source>
        <dbReference type="ARBA" id="ARBA00009437"/>
    </source>
</evidence>
<dbReference type="SUPFAM" id="SSF53850">
    <property type="entry name" value="Periplasmic binding protein-like II"/>
    <property type="match status" value="1"/>
</dbReference>
<dbReference type="InterPro" id="IPR050389">
    <property type="entry name" value="LysR-type_TF"/>
</dbReference>
<dbReference type="InterPro" id="IPR000847">
    <property type="entry name" value="LysR_HTH_N"/>
</dbReference>
<dbReference type="InterPro" id="IPR005119">
    <property type="entry name" value="LysR_subst-bd"/>
</dbReference>
<dbReference type="AlphaFoldDB" id="A0A149PKQ0"/>
<evidence type="ECO:0000256" key="2">
    <source>
        <dbReference type="ARBA" id="ARBA00023015"/>
    </source>
</evidence>
<accession>A0A149PKQ0</accession>
<dbReference type="InterPro" id="IPR036388">
    <property type="entry name" value="WH-like_DNA-bd_sf"/>
</dbReference>
<name>A0A149PKQ0_9BURK</name>
<gene>
    <name evidence="6" type="ORF">CI15_19890</name>
</gene>
<dbReference type="SUPFAM" id="SSF46785">
    <property type="entry name" value="Winged helix' DNA-binding domain"/>
    <property type="match status" value="1"/>
</dbReference>
<evidence type="ECO:0000259" key="5">
    <source>
        <dbReference type="PROSITE" id="PS50931"/>
    </source>
</evidence>
<comment type="similarity">
    <text evidence="1">Belongs to the LysR transcriptional regulatory family.</text>
</comment>
<sequence length="305" mass="34459">MDTNRIDLNLLRVFHAILEEHSLTLAANRLGLSQPGVSYALGRLRAILEDPLFVRTGNEMQPTSAALEMREPLRAAMAAAEHALHLMVPFNAATSTRVFRLSMSDIGELAFLPRLCAALAECAPRVRLDIQSVPLDQIEDALRVGRLDLAIGNLPALVGRTRHHRLFHEDYVCMTRRRRGLPKRALTLEQYLAFPHVFVGSLESGHHQIEDSFRKRSIHRQIALQVPHFTVVPHILAHTDWIVTLPRRTIELLNPAGDFAVYDLPVEIPGVTVTVHWHSDYDTHDANRWIRTLVIDQLSDEPAHT</sequence>
<reference evidence="6 7" key="1">
    <citation type="journal article" date="2015" name="Int. J. Syst. Evol. Microbiol.">
        <title>Burkholderia monticola sp. nov., isolated from mountain soil.</title>
        <authorList>
            <person name="Baek I."/>
            <person name="Seo B."/>
            <person name="Lee I."/>
            <person name="Yi H."/>
            <person name="Chun J."/>
        </authorList>
    </citation>
    <scope>NUCLEOTIDE SEQUENCE [LARGE SCALE GENOMIC DNA]</scope>
    <source>
        <strain evidence="6 7">JC2948</strain>
    </source>
</reference>
<keyword evidence="2" id="KW-0805">Transcription regulation</keyword>
<protein>
    <submittedName>
        <fullName evidence="6">LysR family transcriptional regulator</fullName>
    </submittedName>
</protein>
<dbReference type="Pfam" id="PF00126">
    <property type="entry name" value="HTH_1"/>
    <property type="match status" value="1"/>
</dbReference>
<evidence type="ECO:0000256" key="4">
    <source>
        <dbReference type="ARBA" id="ARBA00023163"/>
    </source>
</evidence>
<organism evidence="6 7">
    <name type="scientific">Paraburkholderia monticola</name>
    <dbReference type="NCBI Taxonomy" id="1399968"/>
    <lineage>
        <taxon>Bacteria</taxon>
        <taxon>Pseudomonadati</taxon>
        <taxon>Pseudomonadota</taxon>
        <taxon>Betaproteobacteria</taxon>
        <taxon>Burkholderiales</taxon>
        <taxon>Burkholderiaceae</taxon>
        <taxon>Paraburkholderia</taxon>
    </lineage>
</organism>
<keyword evidence="4" id="KW-0804">Transcription</keyword>
<dbReference type="PRINTS" id="PR00039">
    <property type="entry name" value="HTHLYSR"/>
</dbReference>
<comment type="caution">
    <text evidence="6">The sequence shown here is derived from an EMBL/GenBank/DDBJ whole genome shotgun (WGS) entry which is preliminary data.</text>
</comment>
<keyword evidence="7" id="KW-1185">Reference proteome</keyword>
<dbReference type="Pfam" id="PF03466">
    <property type="entry name" value="LysR_substrate"/>
    <property type="match status" value="1"/>
</dbReference>
<proteinExistence type="inferred from homology"/>
<dbReference type="Gene3D" id="3.40.190.10">
    <property type="entry name" value="Periplasmic binding protein-like II"/>
    <property type="match status" value="2"/>
</dbReference>
<dbReference type="GO" id="GO:0003677">
    <property type="term" value="F:DNA binding"/>
    <property type="evidence" value="ECO:0007669"/>
    <property type="project" value="UniProtKB-KW"/>
</dbReference>
<dbReference type="InterPro" id="IPR036390">
    <property type="entry name" value="WH_DNA-bd_sf"/>
</dbReference>
<feature type="domain" description="HTH lysR-type" evidence="5">
    <location>
        <begin position="6"/>
        <end position="63"/>
    </location>
</feature>
<keyword evidence="3" id="KW-0238">DNA-binding</keyword>
<dbReference type="EMBL" id="LRBG01000031">
    <property type="protein sequence ID" value="KXU85598.1"/>
    <property type="molecule type" value="Genomic_DNA"/>
</dbReference>